<evidence type="ECO:0000256" key="2">
    <source>
        <dbReference type="ARBA" id="ARBA00022692"/>
    </source>
</evidence>
<evidence type="ECO:0000256" key="7">
    <source>
        <dbReference type="SAM" id="Phobius"/>
    </source>
</evidence>
<dbReference type="AlphaFoldDB" id="A0AAQ3KVI4"/>
<feature type="domain" description="Amino acid transporter transmembrane" evidence="8">
    <location>
        <begin position="148"/>
        <end position="361"/>
    </location>
</feature>
<feature type="transmembrane region" description="Helical" evidence="7">
    <location>
        <begin position="303"/>
        <end position="325"/>
    </location>
</feature>
<reference evidence="9 10" key="1">
    <citation type="submission" date="2023-10" db="EMBL/GenBank/DDBJ databases">
        <title>Chromosome-scale genome assembly provides insights into flower coloration mechanisms of Canna indica.</title>
        <authorList>
            <person name="Li C."/>
        </authorList>
    </citation>
    <scope>NUCLEOTIDE SEQUENCE [LARGE SCALE GENOMIC DNA]</scope>
    <source>
        <tissue evidence="9">Flower</tissue>
    </source>
</reference>
<evidence type="ECO:0000313" key="10">
    <source>
        <dbReference type="Proteomes" id="UP001327560"/>
    </source>
</evidence>
<feature type="transmembrane region" description="Helical" evidence="7">
    <location>
        <begin position="380"/>
        <end position="402"/>
    </location>
</feature>
<keyword evidence="5 7" id="KW-0472">Membrane</keyword>
<keyword evidence="3" id="KW-0813">Transport</keyword>
<dbReference type="GO" id="GO:0005774">
    <property type="term" value="C:vacuolar membrane"/>
    <property type="evidence" value="ECO:0007669"/>
    <property type="project" value="TreeGrafter"/>
</dbReference>
<dbReference type="Pfam" id="PF01490">
    <property type="entry name" value="Aa_trans"/>
    <property type="match status" value="1"/>
</dbReference>
<evidence type="ECO:0000256" key="3">
    <source>
        <dbReference type="ARBA" id="ARBA00022970"/>
    </source>
</evidence>
<feature type="transmembrane region" description="Helical" evidence="7">
    <location>
        <begin position="226"/>
        <end position="245"/>
    </location>
</feature>
<proteinExistence type="predicted"/>
<dbReference type="EMBL" id="CP136896">
    <property type="protein sequence ID" value="WOL13868.1"/>
    <property type="molecule type" value="Genomic_DNA"/>
</dbReference>
<keyword evidence="10" id="KW-1185">Reference proteome</keyword>
<feature type="transmembrane region" description="Helical" evidence="7">
    <location>
        <begin position="177"/>
        <end position="199"/>
    </location>
</feature>
<protein>
    <submittedName>
        <fullName evidence="9">Vacuolar amino acid transporter 1 isoform X2</fullName>
    </submittedName>
</protein>
<evidence type="ECO:0000256" key="5">
    <source>
        <dbReference type="ARBA" id="ARBA00023136"/>
    </source>
</evidence>
<dbReference type="GO" id="GO:0015179">
    <property type="term" value="F:L-amino acid transmembrane transporter activity"/>
    <property type="evidence" value="ECO:0007669"/>
    <property type="project" value="TreeGrafter"/>
</dbReference>
<evidence type="ECO:0000259" key="8">
    <source>
        <dbReference type="Pfam" id="PF01490"/>
    </source>
</evidence>
<feature type="transmembrane region" description="Helical" evidence="7">
    <location>
        <begin position="279"/>
        <end position="296"/>
    </location>
</feature>
<comment type="subcellular location">
    <subcellularLocation>
        <location evidence="1">Membrane</location>
        <topology evidence="1">Multi-pass membrane protein</topology>
    </subcellularLocation>
</comment>
<organism evidence="9 10">
    <name type="scientific">Canna indica</name>
    <name type="common">Indian-shot</name>
    <dbReference type="NCBI Taxonomy" id="4628"/>
    <lineage>
        <taxon>Eukaryota</taxon>
        <taxon>Viridiplantae</taxon>
        <taxon>Streptophyta</taxon>
        <taxon>Embryophyta</taxon>
        <taxon>Tracheophyta</taxon>
        <taxon>Spermatophyta</taxon>
        <taxon>Magnoliopsida</taxon>
        <taxon>Liliopsida</taxon>
        <taxon>Zingiberales</taxon>
        <taxon>Cannaceae</taxon>
        <taxon>Canna</taxon>
    </lineage>
</organism>
<evidence type="ECO:0000256" key="4">
    <source>
        <dbReference type="ARBA" id="ARBA00022989"/>
    </source>
</evidence>
<evidence type="ECO:0000313" key="9">
    <source>
        <dbReference type="EMBL" id="WOL13868.1"/>
    </source>
</evidence>
<feature type="region of interest" description="Disordered" evidence="6">
    <location>
        <begin position="28"/>
        <end position="56"/>
    </location>
</feature>
<name>A0AAQ3KVI4_9LILI</name>
<keyword evidence="3" id="KW-0029">Amino-acid transport</keyword>
<dbReference type="Proteomes" id="UP001327560">
    <property type="component" value="Chromosome 7"/>
</dbReference>
<evidence type="ECO:0000256" key="1">
    <source>
        <dbReference type="ARBA" id="ARBA00004141"/>
    </source>
</evidence>
<sequence length="409" mass="44686">MENSARQLDEEVELFMEVDGADGDFEQAATEEECSDEERGEGCTAEEENEPTASMYSRQWPRSYVETTDSFTISASPAFGYLGPLHSSTNIHSQISGHDSDTRLPLLSSRQSQHQELVKSMTKSLASISDKSASSQMQYSAEGYVRHGCSVTQTIFNGVNVIVGFGLISTPFSVKEAGWASLIVLLLFSLVCCYTGILIRHCLESREGIYSYPDIGEAAFGRPGRLFISVIWIFLKIYQICYLMIQSCCVEFITLEGDNLSKIFPGVAFDWAGIHMDSVHFFGVLTAVIVLPTVCLRDLRFISYLSAGGVIATILIFVSVIYVGAVDGIGFHHTGKAVNWSGLPFAIGVYGFCFAGHASVIMPTLCFLKIARKKVKAWQVVLGFIIIALGIMGAALGTYSALSRMASIH</sequence>
<feature type="compositionally biased region" description="Acidic residues" evidence="6">
    <location>
        <begin position="28"/>
        <end position="50"/>
    </location>
</feature>
<accession>A0AAQ3KVI4</accession>
<dbReference type="InterPro" id="IPR013057">
    <property type="entry name" value="AA_transpt_TM"/>
</dbReference>
<keyword evidence="4 7" id="KW-1133">Transmembrane helix</keyword>
<evidence type="ECO:0000256" key="6">
    <source>
        <dbReference type="SAM" id="MobiDB-lite"/>
    </source>
</evidence>
<dbReference type="PANTHER" id="PTHR22950">
    <property type="entry name" value="AMINO ACID TRANSPORTER"/>
    <property type="match status" value="1"/>
</dbReference>
<feature type="transmembrane region" description="Helical" evidence="7">
    <location>
        <begin position="345"/>
        <end position="368"/>
    </location>
</feature>
<keyword evidence="2 7" id="KW-0812">Transmembrane</keyword>
<dbReference type="PANTHER" id="PTHR22950:SF701">
    <property type="entry name" value="AMINO ACID TRANSPORTER AVT1A-LIKE"/>
    <property type="match status" value="1"/>
</dbReference>
<gene>
    <name evidence="9" type="ORF">Cni_G22648</name>
</gene>